<evidence type="ECO:0000313" key="3">
    <source>
        <dbReference type="Proteomes" id="UP000652219"/>
    </source>
</evidence>
<feature type="region of interest" description="Disordered" evidence="1">
    <location>
        <begin position="349"/>
        <end position="386"/>
    </location>
</feature>
<sequence length="413" mass="45895">MHKDHGLSGNSESNPSFGGSGRALGKARRRQETDFISSGRNAGKWLVMFMKQAAASRRSGNRPVQSSTVVVPTRYSQTFYIQLSAFRAGTYQVEIDRPSLDRHVFIRILHEFDKLRFLTIHVPPHSTLWDHGMCHQNRPSGPPWQHLEEARGRRLGDWPRGGASPARTRPMPRAARRKAPAVDKGSTSRLTWRSPRWIGPSAEESALVAGSKQLQRLALTCPWPMAVPYLRTPNDQLWNLTSPLSNLTDLLCNMPWKLESPQTALEEIAALHPRLAPGCFAPTSAVPRPGARAAASQPARPQGTHGLFPPPAGRPQHLFAPRRGPAIVYGQRDPFPPSERNRGTRTTVWTMGTTNNEGGRHRRRFKPTRNTGTAGHVPNPPIPESPRGYVSCLTARGTPETHVTDRRRGELCM</sequence>
<proteinExistence type="predicted"/>
<keyword evidence="3" id="KW-1185">Reference proteome</keyword>
<organism evidence="2 3">
    <name type="scientific">Colletotrichum sojae</name>
    <dbReference type="NCBI Taxonomy" id="2175907"/>
    <lineage>
        <taxon>Eukaryota</taxon>
        <taxon>Fungi</taxon>
        <taxon>Dikarya</taxon>
        <taxon>Ascomycota</taxon>
        <taxon>Pezizomycotina</taxon>
        <taxon>Sordariomycetes</taxon>
        <taxon>Hypocreomycetidae</taxon>
        <taxon>Glomerellales</taxon>
        <taxon>Glomerellaceae</taxon>
        <taxon>Colletotrichum</taxon>
        <taxon>Colletotrichum orchidearum species complex</taxon>
    </lineage>
</organism>
<feature type="region of interest" description="Disordered" evidence="1">
    <location>
        <begin position="1"/>
        <end position="33"/>
    </location>
</feature>
<dbReference type="Proteomes" id="UP000652219">
    <property type="component" value="Unassembled WGS sequence"/>
</dbReference>
<feature type="region of interest" description="Disordered" evidence="1">
    <location>
        <begin position="282"/>
        <end position="319"/>
    </location>
</feature>
<accession>A0A8H6INY9</accession>
<protein>
    <submittedName>
        <fullName evidence="2">Uncharacterized protein</fullName>
    </submittedName>
</protein>
<comment type="caution">
    <text evidence="2">The sequence shown here is derived from an EMBL/GenBank/DDBJ whole genome shotgun (WGS) entry which is preliminary data.</text>
</comment>
<dbReference type="EMBL" id="WIGN01000584">
    <property type="protein sequence ID" value="KAF6787879.1"/>
    <property type="molecule type" value="Genomic_DNA"/>
</dbReference>
<evidence type="ECO:0000256" key="1">
    <source>
        <dbReference type="SAM" id="MobiDB-lite"/>
    </source>
</evidence>
<evidence type="ECO:0000313" key="2">
    <source>
        <dbReference type="EMBL" id="KAF6787879.1"/>
    </source>
</evidence>
<reference evidence="2 3" key="1">
    <citation type="journal article" date="2020" name="Phytopathology">
        <title>Genome Sequence Resources of Colletotrichum truncatum, C. plurivorum, C. musicola, and C. sojae: Four Species Pathogenic to Soybean (Glycine max).</title>
        <authorList>
            <person name="Rogerio F."/>
            <person name="Boufleur T.R."/>
            <person name="Ciampi-Guillardi M."/>
            <person name="Sukno S.A."/>
            <person name="Thon M.R."/>
            <person name="Massola Junior N.S."/>
            <person name="Baroncelli R."/>
        </authorList>
    </citation>
    <scope>NUCLEOTIDE SEQUENCE [LARGE SCALE GENOMIC DNA]</scope>
    <source>
        <strain evidence="2 3">LFN0009</strain>
    </source>
</reference>
<feature type="compositionally biased region" description="Low complexity" evidence="1">
    <location>
        <begin position="287"/>
        <end position="303"/>
    </location>
</feature>
<dbReference type="AlphaFoldDB" id="A0A8H6INY9"/>
<gene>
    <name evidence="2" type="ORF">CSOJ01_15140</name>
</gene>
<feature type="compositionally biased region" description="Polar residues" evidence="1">
    <location>
        <begin position="8"/>
        <end position="17"/>
    </location>
</feature>
<feature type="region of interest" description="Disordered" evidence="1">
    <location>
        <begin position="154"/>
        <end position="186"/>
    </location>
</feature>
<name>A0A8H6INY9_9PEZI</name>
<feature type="compositionally biased region" description="Low complexity" evidence="1">
    <location>
        <begin position="163"/>
        <end position="173"/>
    </location>
</feature>